<evidence type="ECO:0000256" key="6">
    <source>
        <dbReference type="ARBA" id="ARBA00022840"/>
    </source>
</evidence>
<dbReference type="PROSITE" id="PS00107">
    <property type="entry name" value="PROTEIN_KINASE_ATP"/>
    <property type="match status" value="1"/>
</dbReference>
<feature type="binding site" evidence="9">
    <location>
        <position position="41"/>
    </location>
    <ligand>
        <name>ATP</name>
        <dbReference type="ChEBI" id="CHEBI:30616"/>
    </ligand>
</feature>
<feature type="compositionally biased region" description="Low complexity" evidence="10">
    <location>
        <begin position="458"/>
        <end position="468"/>
    </location>
</feature>
<dbReference type="EMBL" id="AP035881">
    <property type="protein sequence ID" value="BFP49256.1"/>
    <property type="molecule type" value="Genomic_DNA"/>
</dbReference>
<feature type="compositionally biased region" description="Pro residues" evidence="10">
    <location>
        <begin position="386"/>
        <end position="396"/>
    </location>
</feature>
<dbReference type="AlphaFoldDB" id="A0AB33K5Z2"/>
<evidence type="ECO:0000256" key="10">
    <source>
        <dbReference type="SAM" id="MobiDB-lite"/>
    </source>
</evidence>
<feature type="compositionally biased region" description="Low complexity" evidence="10">
    <location>
        <begin position="407"/>
        <end position="417"/>
    </location>
</feature>
<dbReference type="SUPFAM" id="SSF50370">
    <property type="entry name" value="Ricin B-like lectins"/>
    <property type="match status" value="1"/>
</dbReference>
<dbReference type="Pfam" id="PF00069">
    <property type="entry name" value="Pkinase"/>
    <property type="match status" value="1"/>
</dbReference>
<dbReference type="InterPro" id="IPR008271">
    <property type="entry name" value="Ser/Thr_kinase_AS"/>
</dbReference>
<dbReference type="PROSITE" id="PS00108">
    <property type="entry name" value="PROTEIN_KINASE_ST"/>
    <property type="match status" value="1"/>
</dbReference>
<dbReference type="InterPro" id="IPR000719">
    <property type="entry name" value="Prot_kinase_dom"/>
</dbReference>
<dbReference type="Gene3D" id="2.80.10.50">
    <property type="match status" value="1"/>
</dbReference>
<name>A0AB33K5Z2_9ACTN</name>
<dbReference type="InterPro" id="IPR017441">
    <property type="entry name" value="Protein_kinase_ATP_BS"/>
</dbReference>
<gene>
    <name evidence="12" type="ORF">KCMC57_56240</name>
</gene>
<keyword evidence="5" id="KW-0418">Kinase</keyword>
<keyword evidence="4 9" id="KW-0547">Nucleotide-binding</keyword>
<feature type="domain" description="Protein kinase" evidence="11">
    <location>
        <begin position="12"/>
        <end position="274"/>
    </location>
</feature>
<dbReference type="FunFam" id="1.10.510.10:FF:000021">
    <property type="entry name" value="Serine/threonine protein kinase"/>
    <property type="match status" value="1"/>
</dbReference>
<dbReference type="SMART" id="SM00220">
    <property type="entry name" value="S_TKc"/>
    <property type="match status" value="1"/>
</dbReference>
<dbReference type="PROSITE" id="PS50011">
    <property type="entry name" value="PROTEIN_KINASE_DOM"/>
    <property type="match status" value="1"/>
</dbReference>
<keyword evidence="2" id="KW-0723">Serine/threonine-protein kinase</keyword>
<feature type="region of interest" description="Disordered" evidence="10">
    <location>
        <begin position="350"/>
        <end position="485"/>
    </location>
</feature>
<dbReference type="Gene3D" id="1.10.510.10">
    <property type="entry name" value="Transferase(Phosphotransferase) domain 1"/>
    <property type="match status" value="1"/>
</dbReference>
<dbReference type="PROSITE" id="PS50231">
    <property type="entry name" value="RICIN_B_LECTIN"/>
    <property type="match status" value="1"/>
</dbReference>
<dbReference type="GO" id="GO:0004674">
    <property type="term" value="F:protein serine/threonine kinase activity"/>
    <property type="evidence" value="ECO:0007669"/>
    <property type="project" value="UniProtKB-KW"/>
</dbReference>
<sequence length="611" mass="61839">MWGRGTVLGGRYALTERIGGGGMGDVWRADDQVLERQVAVKVLHTALMEDEQFAERFRREARLLAALSHPGIVDVHDYGERTDGPDDQGAYIVMELIDGRPLHVVLEEDGPLPAERALGLLAQALDALHAAHQQDIVHRDIKPSNLMIRADDRVAVTDFGIARAAASTKITASHAVLGTALYMAPEQAEGAATTPLSDLYSIGVVCYELLTGQVPFGGESVFEIVIKHVREPAPGLPPSFSPAVRQFVATALAKQPEHRYPDAATMAAAARAAIAGTRGPATLPATAAGLPPALLATPVTVVATVKDEPRTQVETGRKRSRILIPLIIPIVITAGAGTAVLIDQGALRSQAKGAGSSPSAPVIGGTDSGSAQASSASPPTSAVTTPPAPASAPPADPNAGQGTVNQPGGATAPNTGTGNAGGTGAGSGSGTSNNGGAVAGGAAANGGGTPGGGGGGSVPAPTRTTAAPVTPPPAGPARPAECNGAGDITSVGSGMKLGLAGGLAAGTAAVVNGRTEYGWVRSSADPGGWYTIYPCNLGKPALVQNPDSNVAELNPGFSFMTKWTVVNTGSGSFYLKDYSSTNCLTDHGSGSKATMVTCTPGNKSQQWRTPW</sequence>
<evidence type="ECO:0000313" key="12">
    <source>
        <dbReference type="EMBL" id="BFP49256.1"/>
    </source>
</evidence>
<evidence type="ECO:0000256" key="9">
    <source>
        <dbReference type="PROSITE-ProRule" id="PRU10141"/>
    </source>
</evidence>
<evidence type="ECO:0000256" key="1">
    <source>
        <dbReference type="ARBA" id="ARBA00012513"/>
    </source>
</evidence>
<dbReference type="CDD" id="cd14014">
    <property type="entry name" value="STKc_PknB_like"/>
    <property type="match status" value="1"/>
</dbReference>
<organism evidence="12">
    <name type="scientific">Kitasatospora sp. CMC57</name>
    <dbReference type="NCBI Taxonomy" id="3231513"/>
    <lineage>
        <taxon>Bacteria</taxon>
        <taxon>Bacillati</taxon>
        <taxon>Actinomycetota</taxon>
        <taxon>Actinomycetes</taxon>
        <taxon>Kitasatosporales</taxon>
        <taxon>Streptomycetaceae</taxon>
        <taxon>Kitasatospora</taxon>
    </lineage>
</organism>
<feature type="compositionally biased region" description="Low complexity" evidence="10">
    <location>
        <begin position="370"/>
        <end position="385"/>
    </location>
</feature>
<proteinExistence type="predicted"/>
<dbReference type="EC" id="2.7.11.1" evidence="1"/>
<reference evidence="12" key="1">
    <citation type="submission" date="2024-07" db="EMBL/GenBank/DDBJ databases">
        <title>Complete genome sequences of cellulolytic bacteria, Kitasatospora sp. CMC57 and Streptomyces sp. CMC78, isolated from Japanese agricultural soil.</title>
        <authorList>
            <person name="Hashimoto T."/>
            <person name="Ito M."/>
            <person name="Iwamoto M."/>
            <person name="Fukahori D."/>
            <person name="Shoda T."/>
            <person name="Sakoda M."/>
            <person name="Morohoshi T."/>
            <person name="Mitsuboshi M."/>
            <person name="Nishizawa T."/>
        </authorList>
    </citation>
    <scope>NUCLEOTIDE SEQUENCE</scope>
    <source>
        <strain evidence="12">CMC57</strain>
    </source>
</reference>
<dbReference type="PANTHER" id="PTHR43289:SF6">
    <property type="entry name" value="SERINE_THREONINE-PROTEIN KINASE NEKL-3"/>
    <property type="match status" value="1"/>
</dbReference>
<dbReference type="PANTHER" id="PTHR43289">
    <property type="entry name" value="MITOGEN-ACTIVATED PROTEIN KINASE KINASE KINASE 20-RELATED"/>
    <property type="match status" value="1"/>
</dbReference>
<dbReference type="SUPFAM" id="SSF56112">
    <property type="entry name" value="Protein kinase-like (PK-like)"/>
    <property type="match status" value="1"/>
</dbReference>
<evidence type="ECO:0000259" key="11">
    <source>
        <dbReference type="PROSITE" id="PS50011"/>
    </source>
</evidence>
<accession>A0AB33K5Z2</accession>
<evidence type="ECO:0000256" key="7">
    <source>
        <dbReference type="ARBA" id="ARBA00047899"/>
    </source>
</evidence>
<dbReference type="Gene3D" id="3.30.200.20">
    <property type="entry name" value="Phosphorylase Kinase, domain 1"/>
    <property type="match status" value="1"/>
</dbReference>
<comment type="catalytic activity">
    <reaction evidence="7">
        <text>L-threonyl-[protein] + ATP = O-phospho-L-threonyl-[protein] + ADP + H(+)</text>
        <dbReference type="Rhea" id="RHEA:46608"/>
        <dbReference type="Rhea" id="RHEA-COMP:11060"/>
        <dbReference type="Rhea" id="RHEA-COMP:11605"/>
        <dbReference type="ChEBI" id="CHEBI:15378"/>
        <dbReference type="ChEBI" id="CHEBI:30013"/>
        <dbReference type="ChEBI" id="CHEBI:30616"/>
        <dbReference type="ChEBI" id="CHEBI:61977"/>
        <dbReference type="ChEBI" id="CHEBI:456216"/>
        <dbReference type="EC" id="2.7.11.1"/>
    </reaction>
</comment>
<evidence type="ECO:0000256" key="5">
    <source>
        <dbReference type="ARBA" id="ARBA00022777"/>
    </source>
</evidence>
<protein>
    <recommendedName>
        <fullName evidence="1">non-specific serine/threonine protein kinase</fullName>
        <ecNumber evidence="1">2.7.11.1</ecNumber>
    </recommendedName>
</protein>
<feature type="compositionally biased region" description="Gly residues" evidence="10">
    <location>
        <begin position="418"/>
        <end position="429"/>
    </location>
</feature>
<dbReference type="GO" id="GO:0045717">
    <property type="term" value="P:negative regulation of fatty acid biosynthetic process"/>
    <property type="evidence" value="ECO:0007669"/>
    <property type="project" value="UniProtKB-ARBA"/>
</dbReference>
<dbReference type="GO" id="GO:0005524">
    <property type="term" value="F:ATP binding"/>
    <property type="evidence" value="ECO:0007669"/>
    <property type="project" value="UniProtKB-UniRule"/>
</dbReference>
<keyword evidence="3" id="KW-0808">Transferase</keyword>
<evidence type="ECO:0000256" key="2">
    <source>
        <dbReference type="ARBA" id="ARBA00022527"/>
    </source>
</evidence>
<dbReference type="RefSeq" id="WP_407991387.1">
    <property type="nucleotide sequence ID" value="NZ_AP035881.2"/>
</dbReference>
<dbReference type="InterPro" id="IPR035992">
    <property type="entry name" value="Ricin_B-like_lectins"/>
</dbReference>
<dbReference type="InterPro" id="IPR011009">
    <property type="entry name" value="Kinase-like_dom_sf"/>
</dbReference>
<evidence type="ECO:0000256" key="8">
    <source>
        <dbReference type="ARBA" id="ARBA00048679"/>
    </source>
</evidence>
<dbReference type="FunFam" id="3.30.200.20:FF:000035">
    <property type="entry name" value="Serine/threonine protein kinase Stk1"/>
    <property type="match status" value="1"/>
</dbReference>
<evidence type="ECO:0000256" key="3">
    <source>
        <dbReference type="ARBA" id="ARBA00022679"/>
    </source>
</evidence>
<comment type="catalytic activity">
    <reaction evidence="8">
        <text>L-seryl-[protein] + ATP = O-phospho-L-seryl-[protein] + ADP + H(+)</text>
        <dbReference type="Rhea" id="RHEA:17989"/>
        <dbReference type="Rhea" id="RHEA-COMP:9863"/>
        <dbReference type="Rhea" id="RHEA-COMP:11604"/>
        <dbReference type="ChEBI" id="CHEBI:15378"/>
        <dbReference type="ChEBI" id="CHEBI:29999"/>
        <dbReference type="ChEBI" id="CHEBI:30616"/>
        <dbReference type="ChEBI" id="CHEBI:83421"/>
        <dbReference type="ChEBI" id="CHEBI:456216"/>
        <dbReference type="EC" id="2.7.11.1"/>
    </reaction>
</comment>
<evidence type="ECO:0000256" key="4">
    <source>
        <dbReference type="ARBA" id="ARBA00022741"/>
    </source>
</evidence>
<keyword evidence="6 9" id="KW-0067">ATP-binding</keyword>
<feature type="compositionally biased region" description="Gly residues" evidence="10">
    <location>
        <begin position="437"/>
        <end position="457"/>
    </location>
</feature>